<proteinExistence type="predicted"/>
<evidence type="ECO:0000256" key="3">
    <source>
        <dbReference type="ARBA" id="ARBA00023175"/>
    </source>
</evidence>
<evidence type="ECO:0000313" key="5">
    <source>
        <dbReference type="EMBL" id="CAJ0951911.1"/>
    </source>
</evidence>
<dbReference type="PANTHER" id="PTHR47117">
    <property type="entry name" value="STAR-RELATED LIPID TRANSFER PROTEIN 9"/>
    <property type="match status" value="1"/>
</dbReference>
<dbReference type="EMBL" id="CAUEEQ010034058">
    <property type="protein sequence ID" value="CAJ0951911.1"/>
    <property type="molecule type" value="Genomic_DNA"/>
</dbReference>
<organism evidence="5 6">
    <name type="scientific">Ranitomeya imitator</name>
    <name type="common">mimic poison frog</name>
    <dbReference type="NCBI Taxonomy" id="111125"/>
    <lineage>
        <taxon>Eukaryota</taxon>
        <taxon>Metazoa</taxon>
        <taxon>Chordata</taxon>
        <taxon>Craniata</taxon>
        <taxon>Vertebrata</taxon>
        <taxon>Euteleostomi</taxon>
        <taxon>Amphibia</taxon>
        <taxon>Batrachia</taxon>
        <taxon>Anura</taxon>
        <taxon>Neobatrachia</taxon>
        <taxon>Hyloidea</taxon>
        <taxon>Dendrobatidae</taxon>
        <taxon>Dendrobatinae</taxon>
        <taxon>Ranitomeya</taxon>
    </lineage>
</organism>
<dbReference type="InterPro" id="IPR000253">
    <property type="entry name" value="FHA_dom"/>
</dbReference>
<name>A0ABN9LZD6_9NEOB</name>
<keyword evidence="6" id="KW-1185">Reference proteome</keyword>
<dbReference type="Pfam" id="PF00498">
    <property type="entry name" value="FHA"/>
    <property type="match status" value="1"/>
</dbReference>
<accession>A0ABN9LZD6</accession>
<keyword evidence="3" id="KW-0505">Motor protein</keyword>
<dbReference type="Proteomes" id="UP001176940">
    <property type="component" value="Unassembled WGS sequence"/>
</dbReference>
<dbReference type="PANTHER" id="PTHR47117:SF1">
    <property type="entry name" value="STAR-RELATED LIPID TRANSFER PROTEIN 9"/>
    <property type="match status" value="1"/>
</dbReference>
<dbReference type="InterPro" id="IPR008984">
    <property type="entry name" value="SMAD_FHA_dom_sf"/>
</dbReference>
<evidence type="ECO:0000259" key="4">
    <source>
        <dbReference type="Pfam" id="PF00498"/>
    </source>
</evidence>
<sequence length="196" mass="21993">MQDLLSQGKMPSLEGRHIEQLTKDWTDKWTDKAALMEQYNVDINEGKSRVTIDSGLPHLIAMDDDILSTGVVIYYLTEGTTKIGSGDHDIVLQGENIQQEHCVIQNKFGVVELQPSLGALCTVNGQEVKDTCRLSQGAIIVLGKAHRFRFNHPAEAAVLRQMRSVISKKFYHYHEVQYVTRETVSESSGSVETFEL</sequence>
<dbReference type="Gene3D" id="2.60.200.20">
    <property type="match status" value="1"/>
</dbReference>
<evidence type="ECO:0000313" key="6">
    <source>
        <dbReference type="Proteomes" id="UP001176940"/>
    </source>
</evidence>
<keyword evidence="2" id="KW-0067">ATP-binding</keyword>
<reference evidence="5" key="1">
    <citation type="submission" date="2023-07" db="EMBL/GenBank/DDBJ databases">
        <authorList>
            <person name="Stuckert A."/>
        </authorList>
    </citation>
    <scope>NUCLEOTIDE SEQUENCE</scope>
</reference>
<gene>
    <name evidence="5" type="ORF">RIMI_LOCUS13654675</name>
</gene>
<dbReference type="SUPFAM" id="SSF49879">
    <property type="entry name" value="SMAD/FHA domain"/>
    <property type="match status" value="1"/>
</dbReference>
<keyword evidence="1" id="KW-0547">Nucleotide-binding</keyword>
<evidence type="ECO:0000256" key="2">
    <source>
        <dbReference type="ARBA" id="ARBA00022840"/>
    </source>
</evidence>
<protein>
    <recommendedName>
        <fullName evidence="4">FHA domain-containing protein</fullName>
    </recommendedName>
</protein>
<comment type="caution">
    <text evidence="5">The sequence shown here is derived from an EMBL/GenBank/DDBJ whole genome shotgun (WGS) entry which is preliminary data.</text>
</comment>
<evidence type="ECO:0000256" key="1">
    <source>
        <dbReference type="ARBA" id="ARBA00022741"/>
    </source>
</evidence>
<feature type="domain" description="FHA" evidence="4">
    <location>
        <begin position="82"/>
        <end position="143"/>
    </location>
</feature>